<name>A0A4Q7AQQ7_9GAMM</name>
<comment type="caution">
    <text evidence="2">The sequence shown here is derived from an EMBL/GenBank/DDBJ whole genome shotgun (WGS) entry which is preliminary data.</text>
</comment>
<gene>
    <name evidence="2" type="ORF">EXE25_17790</name>
</gene>
<dbReference type="AlphaFoldDB" id="A0A4Q7AQQ7"/>
<evidence type="ECO:0000256" key="1">
    <source>
        <dbReference type="SAM" id="MobiDB-lite"/>
    </source>
</evidence>
<dbReference type="Proteomes" id="UP000293483">
    <property type="component" value="Unassembled WGS sequence"/>
</dbReference>
<protein>
    <submittedName>
        <fullName evidence="2">Uncharacterized protein</fullName>
    </submittedName>
</protein>
<reference evidence="2 3" key="1">
    <citation type="submission" date="2019-02" db="EMBL/GenBank/DDBJ databases">
        <title>The Batch Genome Submission of Acinetobacter spp. strains.</title>
        <authorList>
            <person name="Qin J."/>
            <person name="Hu Y."/>
            <person name="Ye H."/>
            <person name="Wei L."/>
            <person name="Feng Y."/>
            <person name="Zong Z."/>
        </authorList>
    </citation>
    <scope>NUCLEOTIDE SEQUENCE [LARGE SCALE GENOMIC DNA]</scope>
    <source>
        <strain evidence="2 3">WCHABo060081</strain>
    </source>
</reference>
<sequence length="67" mass="7296">MQKQYKARQSVGRFNSGDIVGGLSESQIQDLLLRGVIESVEDVVEASTKTKPAVSTKTEKEVKTNGE</sequence>
<dbReference type="RefSeq" id="WP_130148593.1">
    <property type="nucleotide sequence ID" value="NZ_SGSU01000028.1"/>
</dbReference>
<organism evidence="2 3">
    <name type="scientific">Acinetobacter bouvetii</name>
    <dbReference type="NCBI Taxonomy" id="202951"/>
    <lineage>
        <taxon>Bacteria</taxon>
        <taxon>Pseudomonadati</taxon>
        <taxon>Pseudomonadota</taxon>
        <taxon>Gammaproteobacteria</taxon>
        <taxon>Moraxellales</taxon>
        <taxon>Moraxellaceae</taxon>
        <taxon>Acinetobacter</taxon>
    </lineage>
</organism>
<dbReference type="EMBL" id="SGSU01000028">
    <property type="protein sequence ID" value="RZG64090.1"/>
    <property type="molecule type" value="Genomic_DNA"/>
</dbReference>
<feature type="compositionally biased region" description="Basic and acidic residues" evidence="1">
    <location>
        <begin position="57"/>
        <end position="67"/>
    </location>
</feature>
<feature type="compositionally biased region" description="Polar residues" evidence="1">
    <location>
        <begin position="47"/>
        <end position="56"/>
    </location>
</feature>
<evidence type="ECO:0000313" key="2">
    <source>
        <dbReference type="EMBL" id="RZG64090.1"/>
    </source>
</evidence>
<feature type="region of interest" description="Disordered" evidence="1">
    <location>
        <begin position="45"/>
        <end position="67"/>
    </location>
</feature>
<proteinExistence type="predicted"/>
<evidence type="ECO:0000313" key="3">
    <source>
        <dbReference type="Proteomes" id="UP000293483"/>
    </source>
</evidence>
<accession>A0A4Q7AQQ7</accession>